<name>A0A2J6S1I3_HYAVF</name>
<protein>
    <recommendedName>
        <fullName evidence="1">Ubiquitin-like domain-containing protein</fullName>
    </recommendedName>
</protein>
<proteinExistence type="predicted"/>
<evidence type="ECO:0000313" key="3">
    <source>
        <dbReference type="Proteomes" id="UP000235786"/>
    </source>
</evidence>
<keyword evidence="3" id="KW-1185">Reference proteome</keyword>
<evidence type="ECO:0000259" key="1">
    <source>
        <dbReference type="Pfam" id="PF22893"/>
    </source>
</evidence>
<organism evidence="2 3">
    <name type="scientific">Hyaloscypha variabilis (strain UAMH 11265 / GT02V1 / F)</name>
    <name type="common">Meliniomyces variabilis</name>
    <dbReference type="NCBI Taxonomy" id="1149755"/>
    <lineage>
        <taxon>Eukaryota</taxon>
        <taxon>Fungi</taxon>
        <taxon>Dikarya</taxon>
        <taxon>Ascomycota</taxon>
        <taxon>Pezizomycotina</taxon>
        <taxon>Leotiomycetes</taxon>
        <taxon>Helotiales</taxon>
        <taxon>Hyaloscyphaceae</taxon>
        <taxon>Hyaloscypha</taxon>
        <taxon>Hyaloscypha variabilis</taxon>
    </lineage>
</organism>
<gene>
    <name evidence="2" type="ORF">L207DRAFT_284750</name>
</gene>
<accession>A0A2J6S1I3</accession>
<dbReference type="PANTHER" id="PTHR38886">
    <property type="entry name" value="SESA DOMAIN-CONTAINING PROTEIN"/>
    <property type="match status" value="1"/>
</dbReference>
<dbReference type="InterPro" id="IPR054464">
    <property type="entry name" value="ULD_fung"/>
</dbReference>
<dbReference type="Proteomes" id="UP000235786">
    <property type="component" value="Unassembled WGS sequence"/>
</dbReference>
<reference evidence="2 3" key="1">
    <citation type="submission" date="2016-04" db="EMBL/GenBank/DDBJ databases">
        <title>A degradative enzymes factory behind the ericoid mycorrhizal symbiosis.</title>
        <authorList>
            <consortium name="DOE Joint Genome Institute"/>
            <person name="Martino E."/>
            <person name="Morin E."/>
            <person name="Grelet G."/>
            <person name="Kuo A."/>
            <person name="Kohler A."/>
            <person name="Daghino S."/>
            <person name="Barry K."/>
            <person name="Choi C."/>
            <person name="Cichocki N."/>
            <person name="Clum A."/>
            <person name="Copeland A."/>
            <person name="Hainaut M."/>
            <person name="Haridas S."/>
            <person name="Labutti K."/>
            <person name="Lindquist E."/>
            <person name="Lipzen A."/>
            <person name="Khouja H.-R."/>
            <person name="Murat C."/>
            <person name="Ohm R."/>
            <person name="Olson A."/>
            <person name="Spatafora J."/>
            <person name="Veneault-Fourrey C."/>
            <person name="Henrissat B."/>
            <person name="Grigoriev I."/>
            <person name="Martin F."/>
            <person name="Perotto S."/>
        </authorList>
    </citation>
    <scope>NUCLEOTIDE SEQUENCE [LARGE SCALE GENOMIC DNA]</scope>
    <source>
        <strain evidence="2 3">F</strain>
    </source>
</reference>
<sequence>MQKFFYPNKDNLILVVKISHPQIEMPITVSSVGDIISLCILVKDLIAALDEARGSVADYQEIRRELWALEQALREVDLISRTEVNTPEINALFETVRQAADNCRRCVETFLARIGGYTSFEEGQTRREGLKKVVLHASRKIGWMAFQKDAVMKFRAEIGAHSGSINILLNMATVKLSSLHQTQLCDQLQSVTLTNRTTNDEHQAALRRIEQRLEANATQTAAIRSIAATIKETLSFGWFHQLGSELKMMMGRILAMHTTTYNALMKIQSSLPSHLERSLDQEPWILEDAIGRISPIHFQFIETWEAFETVLEMRFIGAQGHRKVREKRYALQAYRANQDIDRSKPFKTAFVGGRRYQMSFLFDA</sequence>
<dbReference type="EMBL" id="KZ613941">
    <property type="protein sequence ID" value="PMD44636.1"/>
    <property type="molecule type" value="Genomic_DNA"/>
</dbReference>
<evidence type="ECO:0000313" key="2">
    <source>
        <dbReference type="EMBL" id="PMD44636.1"/>
    </source>
</evidence>
<dbReference type="OrthoDB" id="3045089at2759"/>
<feature type="domain" description="Ubiquitin-like" evidence="1">
    <location>
        <begin position="280"/>
        <end position="362"/>
    </location>
</feature>
<dbReference type="AlphaFoldDB" id="A0A2J6S1I3"/>
<dbReference type="STRING" id="1149755.A0A2J6S1I3"/>
<dbReference type="PANTHER" id="PTHR38886:SF1">
    <property type="entry name" value="NACHT-NTPASE AND P-LOOP NTPASES N-TERMINAL DOMAIN-CONTAINING PROTEIN"/>
    <property type="match status" value="1"/>
</dbReference>
<dbReference type="Pfam" id="PF22893">
    <property type="entry name" value="ULD_2"/>
    <property type="match status" value="1"/>
</dbReference>